<keyword evidence="1" id="KW-0812">Transmembrane</keyword>
<feature type="transmembrane region" description="Helical" evidence="1">
    <location>
        <begin position="37"/>
        <end position="55"/>
    </location>
</feature>
<evidence type="ECO:0000313" key="2">
    <source>
        <dbReference type="EMBL" id="MBU5678157.1"/>
    </source>
</evidence>
<protein>
    <submittedName>
        <fullName evidence="2">Conjugal transfer protein TraX</fullName>
    </submittedName>
</protein>
<reference evidence="2 3" key="1">
    <citation type="submission" date="2021-06" db="EMBL/GenBank/DDBJ databases">
        <authorList>
            <person name="Sun Q."/>
            <person name="Li D."/>
        </authorList>
    </citation>
    <scope>NUCLEOTIDE SEQUENCE [LARGE SCALE GENOMIC DNA]</scope>
    <source>
        <strain evidence="2 3">MSJ-5</strain>
    </source>
</reference>
<dbReference type="RefSeq" id="WP_216419490.1">
    <property type="nucleotide sequence ID" value="NZ_JAHLQK010000008.1"/>
</dbReference>
<organism evidence="2 3">
    <name type="scientific">Alkaliphilus flagellatus</name>
    <dbReference type="NCBI Taxonomy" id="2841507"/>
    <lineage>
        <taxon>Bacteria</taxon>
        <taxon>Bacillati</taxon>
        <taxon>Bacillota</taxon>
        <taxon>Clostridia</taxon>
        <taxon>Peptostreptococcales</taxon>
        <taxon>Natronincolaceae</taxon>
        <taxon>Alkaliphilus</taxon>
    </lineage>
</organism>
<feature type="transmembrane region" description="Helical" evidence="1">
    <location>
        <begin position="243"/>
        <end position="260"/>
    </location>
</feature>
<evidence type="ECO:0000256" key="1">
    <source>
        <dbReference type="SAM" id="Phobius"/>
    </source>
</evidence>
<gene>
    <name evidence="2" type="ORF">KQI88_17220</name>
</gene>
<keyword evidence="1" id="KW-1133">Transmembrane helix</keyword>
<keyword evidence="3" id="KW-1185">Reference proteome</keyword>
<sequence length="262" mass="30212">MDKKGLTGFQLKMIGLILMVFDHLYSFLDNMPIQFKWIGRIVAPIFIFMTVEGYYHTSNKKKYMLRLFIGSFVMNLGNLIVPKYFPSANNIALTANIFSTLFMITIYLCIVDFIIRAIKEKNILKITLGIALFILPVALGILIIMNIETLLSVQILGHLVLFIPNPLFIEGGPLFLLIGIVMYLLRKNRKKQLLIYAIISLAIMFTGQLSIQGILYDNFQWMMVFAAPLLYLYNGQKGRGMKYLFYIFYPVHIYILYIISTL</sequence>
<keyword evidence="1" id="KW-0472">Membrane</keyword>
<accession>A0ABS6G6P8</accession>
<dbReference type="InterPro" id="IPR008875">
    <property type="entry name" value="TraX"/>
</dbReference>
<name>A0ABS6G6P8_9FIRM</name>
<feature type="transmembrane region" description="Helical" evidence="1">
    <location>
        <begin position="193"/>
        <end position="212"/>
    </location>
</feature>
<dbReference type="EMBL" id="JAHLQK010000008">
    <property type="protein sequence ID" value="MBU5678157.1"/>
    <property type="molecule type" value="Genomic_DNA"/>
</dbReference>
<feature type="transmembrane region" description="Helical" evidence="1">
    <location>
        <begin position="91"/>
        <end position="114"/>
    </location>
</feature>
<proteinExistence type="predicted"/>
<evidence type="ECO:0000313" key="3">
    <source>
        <dbReference type="Proteomes" id="UP000779508"/>
    </source>
</evidence>
<feature type="transmembrane region" description="Helical" evidence="1">
    <location>
        <begin position="67"/>
        <end position="85"/>
    </location>
</feature>
<dbReference type="Proteomes" id="UP000779508">
    <property type="component" value="Unassembled WGS sequence"/>
</dbReference>
<feature type="transmembrane region" description="Helical" evidence="1">
    <location>
        <begin position="7"/>
        <end position="25"/>
    </location>
</feature>
<dbReference type="Pfam" id="PF05857">
    <property type="entry name" value="TraX"/>
    <property type="match status" value="1"/>
</dbReference>
<feature type="transmembrane region" description="Helical" evidence="1">
    <location>
        <begin position="126"/>
        <end position="147"/>
    </location>
</feature>
<feature type="transmembrane region" description="Helical" evidence="1">
    <location>
        <begin position="167"/>
        <end position="186"/>
    </location>
</feature>
<comment type="caution">
    <text evidence="2">The sequence shown here is derived from an EMBL/GenBank/DDBJ whole genome shotgun (WGS) entry which is preliminary data.</text>
</comment>
<feature type="transmembrane region" description="Helical" evidence="1">
    <location>
        <begin position="218"/>
        <end position="234"/>
    </location>
</feature>